<dbReference type="Proteomes" id="UP001341840">
    <property type="component" value="Unassembled WGS sequence"/>
</dbReference>
<accession>A0ABU6SDZ4</accession>
<sequence length="122" mass="13186">MNGGPLRRGMAEPRPSLAHTGPSILRYNNHYAKQTPNDSNNAAIPLRRSRTLPPGSQSPRRPPTKATGLVLLAHYMCRFVEPVDVSTARSWLPLADCRGMGPATPLIAPSACSPRPPSILKL</sequence>
<organism evidence="2 3">
    <name type="scientific">Stylosanthes scabra</name>
    <dbReference type="NCBI Taxonomy" id="79078"/>
    <lineage>
        <taxon>Eukaryota</taxon>
        <taxon>Viridiplantae</taxon>
        <taxon>Streptophyta</taxon>
        <taxon>Embryophyta</taxon>
        <taxon>Tracheophyta</taxon>
        <taxon>Spermatophyta</taxon>
        <taxon>Magnoliopsida</taxon>
        <taxon>eudicotyledons</taxon>
        <taxon>Gunneridae</taxon>
        <taxon>Pentapetalae</taxon>
        <taxon>rosids</taxon>
        <taxon>fabids</taxon>
        <taxon>Fabales</taxon>
        <taxon>Fabaceae</taxon>
        <taxon>Papilionoideae</taxon>
        <taxon>50 kb inversion clade</taxon>
        <taxon>dalbergioids sensu lato</taxon>
        <taxon>Dalbergieae</taxon>
        <taxon>Pterocarpus clade</taxon>
        <taxon>Stylosanthes</taxon>
    </lineage>
</organism>
<proteinExistence type="predicted"/>
<keyword evidence="3" id="KW-1185">Reference proteome</keyword>
<evidence type="ECO:0000256" key="1">
    <source>
        <dbReference type="SAM" id="MobiDB-lite"/>
    </source>
</evidence>
<comment type="caution">
    <text evidence="2">The sequence shown here is derived from an EMBL/GenBank/DDBJ whole genome shotgun (WGS) entry which is preliminary data.</text>
</comment>
<feature type="compositionally biased region" description="Polar residues" evidence="1">
    <location>
        <begin position="31"/>
        <end position="42"/>
    </location>
</feature>
<evidence type="ECO:0000313" key="3">
    <source>
        <dbReference type="Proteomes" id="UP001341840"/>
    </source>
</evidence>
<protein>
    <submittedName>
        <fullName evidence="2">Uncharacterized protein</fullName>
    </submittedName>
</protein>
<reference evidence="2 3" key="1">
    <citation type="journal article" date="2023" name="Plants (Basel)">
        <title>Bridging the Gap: Combining Genomics and Transcriptomics Approaches to Understand Stylosanthes scabra, an Orphan Legume from the Brazilian Caatinga.</title>
        <authorList>
            <person name="Ferreira-Neto J.R.C."/>
            <person name="da Silva M.D."/>
            <person name="Binneck E."/>
            <person name="de Melo N.F."/>
            <person name="da Silva R.H."/>
            <person name="de Melo A.L.T.M."/>
            <person name="Pandolfi V."/>
            <person name="Bustamante F.O."/>
            <person name="Brasileiro-Vidal A.C."/>
            <person name="Benko-Iseppon A.M."/>
        </authorList>
    </citation>
    <scope>NUCLEOTIDE SEQUENCE [LARGE SCALE GENOMIC DNA]</scope>
    <source>
        <tissue evidence="2">Leaves</tissue>
    </source>
</reference>
<evidence type="ECO:0000313" key="2">
    <source>
        <dbReference type="EMBL" id="MED6134635.1"/>
    </source>
</evidence>
<feature type="region of interest" description="Disordered" evidence="1">
    <location>
        <begin position="1"/>
        <end position="65"/>
    </location>
</feature>
<name>A0ABU6SDZ4_9FABA</name>
<dbReference type="EMBL" id="JASCZI010060616">
    <property type="protein sequence ID" value="MED6134635.1"/>
    <property type="molecule type" value="Genomic_DNA"/>
</dbReference>
<gene>
    <name evidence="2" type="ORF">PIB30_038729</name>
</gene>